<comment type="caution">
    <text evidence="1">The sequence shown here is derived from an EMBL/GenBank/DDBJ whole genome shotgun (WGS) entry which is preliminary data.</text>
</comment>
<dbReference type="OrthoDB" id="5354816at2"/>
<dbReference type="EMBL" id="ACKY01000021">
    <property type="protein sequence ID" value="EEV89423.1"/>
    <property type="molecule type" value="Genomic_DNA"/>
</dbReference>
<reference evidence="1 2" key="1">
    <citation type="submission" date="2009-08" db="EMBL/GenBank/DDBJ databases">
        <authorList>
            <person name="Qin X."/>
            <person name="Bachman B."/>
            <person name="Battles P."/>
            <person name="Bell A."/>
            <person name="Bess C."/>
            <person name="Bickham C."/>
            <person name="Chaboub L."/>
            <person name="Chen D."/>
            <person name="Coyle M."/>
            <person name="Deiros D.R."/>
            <person name="Dinh H."/>
            <person name="Forbes L."/>
            <person name="Fowler G."/>
            <person name="Francisco L."/>
            <person name="Fu Q."/>
            <person name="Gubbala S."/>
            <person name="Hale W."/>
            <person name="Han Y."/>
            <person name="Hemphill L."/>
            <person name="Highlander S.K."/>
            <person name="Hirani K."/>
            <person name="Hogues M."/>
            <person name="Jackson L."/>
            <person name="Jakkamsetti A."/>
            <person name="Javaid M."/>
            <person name="Jiang H."/>
            <person name="Korchina V."/>
            <person name="Kovar C."/>
            <person name="Lara F."/>
            <person name="Lee S."/>
            <person name="Mata R."/>
            <person name="Mathew T."/>
            <person name="Moen C."/>
            <person name="Morales K."/>
            <person name="Munidasa M."/>
            <person name="Nazareth L."/>
            <person name="Ngo R."/>
            <person name="Nguyen L."/>
            <person name="Okwuonu G."/>
            <person name="Ongeri F."/>
            <person name="Patil S."/>
            <person name="Petrosino J."/>
            <person name="Pham C."/>
            <person name="Pham P."/>
            <person name="Pu L.-L."/>
            <person name="Puazo M."/>
            <person name="Raj R."/>
            <person name="Reid J."/>
            <person name="Rouhana J."/>
            <person name="Saada N."/>
            <person name="Shang Y."/>
            <person name="Simmons D."/>
            <person name="Thornton R."/>
            <person name="Warren J."/>
            <person name="Weissenberger G."/>
            <person name="Zhang J."/>
            <person name="Zhang L."/>
            <person name="Zhou C."/>
            <person name="Zhu D."/>
            <person name="Muzny D."/>
            <person name="Worley K."/>
            <person name="Gibbs R."/>
        </authorList>
    </citation>
    <scope>NUCLEOTIDE SEQUENCE [LARGE SCALE GENOMIC DNA]</scope>
    <source>
        <strain evidence="2">ATCC 15826 / DSM 8339 / NCTC 10426 / 6573</strain>
    </source>
</reference>
<dbReference type="Proteomes" id="UP000004870">
    <property type="component" value="Unassembled WGS sequence"/>
</dbReference>
<accession>C8N7H9</accession>
<dbReference type="HOGENOM" id="CLU_2341598_0_0_6"/>
<dbReference type="Pfam" id="PF08974">
    <property type="entry name" value="DUF1877"/>
    <property type="match status" value="1"/>
</dbReference>
<dbReference type="InterPro" id="IPR035944">
    <property type="entry name" value="YfbM-like_sf"/>
</dbReference>
<evidence type="ECO:0000313" key="2">
    <source>
        <dbReference type="Proteomes" id="UP000004870"/>
    </source>
</evidence>
<name>C8N7H9_CARH6</name>
<dbReference type="InterPro" id="IPR015068">
    <property type="entry name" value="DUF1877"/>
</dbReference>
<sequence>MGMYAGYTAITESQIKNLLESEETSEIIQVLVNDKKNSYVSISFYWDALHFLLTGEPATVPKEGHYFGEFIVGETIIGSEFYAACTTANTVKKLWKK</sequence>
<dbReference type="SUPFAM" id="SSF111069">
    <property type="entry name" value="Hypothetical protein yfbM"/>
    <property type="match status" value="1"/>
</dbReference>
<dbReference type="AlphaFoldDB" id="C8N7H9"/>
<evidence type="ECO:0000313" key="1">
    <source>
        <dbReference type="EMBL" id="EEV89423.1"/>
    </source>
</evidence>
<protein>
    <submittedName>
        <fullName evidence="1">Uncharacterized protein</fullName>
    </submittedName>
</protein>
<dbReference type="Gene3D" id="3.40.1760.10">
    <property type="entry name" value="YfbM-like super family"/>
    <property type="match status" value="1"/>
</dbReference>
<proteinExistence type="predicted"/>
<keyword evidence="2" id="KW-1185">Reference proteome</keyword>
<gene>
    <name evidence="1" type="ORF">HMPREF0198_0456</name>
</gene>
<organism evidence="1 2">
    <name type="scientific">Cardiobacterium hominis (strain ATCC 15826 / DSM 8339 / NCTC 10426 / 6573)</name>
    <dbReference type="NCBI Taxonomy" id="638300"/>
    <lineage>
        <taxon>Bacteria</taxon>
        <taxon>Pseudomonadati</taxon>
        <taxon>Pseudomonadota</taxon>
        <taxon>Gammaproteobacteria</taxon>
        <taxon>Cardiobacteriales</taxon>
        <taxon>Cardiobacteriaceae</taxon>
        <taxon>Cardiobacterium</taxon>
    </lineage>
</organism>